<comment type="caution">
    <text evidence="5">The sequence shown here is derived from an EMBL/GenBank/DDBJ whole genome shotgun (WGS) entry which is preliminary data.</text>
</comment>
<dbReference type="Gene3D" id="3.30.450.90">
    <property type="match status" value="1"/>
</dbReference>
<dbReference type="InterPro" id="IPR027417">
    <property type="entry name" value="P-loop_NTPase"/>
</dbReference>
<protein>
    <submittedName>
        <fullName evidence="5">ComG operon protein 1</fullName>
    </submittedName>
</protein>
<dbReference type="PANTHER" id="PTHR30258:SF2">
    <property type="entry name" value="COMG OPERON PROTEIN 1"/>
    <property type="match status" value="1"/>
</dbReference>
<dbReference type="Proteomes" id="UP000680279">
    <property type="component" value="Unassembled WGS sequence"/>
</dbReference>
<name>A0ABQ4K4V7_9BACI</name>
<evidence type="ECO:0000256" key="1">
    <source>
        <dbReference type="ARBA" id="ARBA00006611"/>
    </source>
</evidence>
<dbReference type="RefSeq" id="WP_018705937.1">
    <property type="nucleotide sequence ID" value="NZ_BOQT01000003.1"/>
</dbReference>
<organism evidence="5 6">
    <name type="scientific">Siminovitchia fordii</name>
    <dbReference type="NCBI Taxonomy" id="254759"/>
    <lineage>
        <taxon>Bacteria</taxon>
        <taxon>Bacillati</taxon>
        <taxon>Bacillota</taxon>
        <taxon>Bacilli</taxon>
        <taxon>Bacillales</taxon>
        <taxon>Bacillaceae</taxon>
        <taxon>Siminovitchia</taxon>
    </lineage>
</organism>
<dbReference type="SUPFAM" id="SSF52540">
    <property type="entry name" value="P-loop containing nucleoside triphosphate hydrolases"/>
    <property type="match status" value="1"/>
</dbReference>
<sequence>MTIERTADLLISQAVRLNVSDIHIIPRRQDYLIKLRVHGQLTHYGNLPPIAGERLISHLKFMASMDIGEKRKPQSGSWQTHIHKTFVALRISTLPSTLSKESLVIRIFPQNHSFFLEKMSLFPKSILRLISMMSHTHGMLIFTGPTGSGKTSTIYSLAEYCSSNLNRNIITLEDPVERQSDQFLQMQVNEKAGITYQTGLKAVLRHDPDMIFVGEIRDAETAAIAVRAAMTGHLVLTSMHTRNAEGAVYRLLEFGIKPLEIEQTLIGVTAQRLVSLLCPFCGDICSKFCEGGQEMKRAAVFEILEGERLDRIIRLARESAGPKDFDHVYSLKRLIRKGIALGYISNEEYHRWIFQEKEETAPESSRVFSDKTE</sequence>
<dbReference type="NCBIfam" id="NF041000">
    <property type="entry name" value="ATPase_ComGA"/>
    <property type="match status" value="1"/>
</dbReference>
<evidence type="ECO:0000259" key="4">
    <source>
        <dbReference type="SMART" id="SM00382"/>
    </source>
</evidence>
<evidence type="ECO:0000256" key="2">
    <source>
        <dbReference type="ARBA" id="ARBA00022741"/>
    </source>
</evidence>
<evidence type="ECO:0000256" key="3">
    <source>
        <dbReference type="ARBA" id="ARBA00022840"/>
    </source>
</evidence>
<proteinExistence type="inferred from homology"/>
<accession>A0ABQ4K4V7</accession>
<evidence type="ECO:0000313" key="6">
    <source>
        <dbReference type="Proteomes" id="UP000680279"/>
    </source>
</evidence>
<evidence type="ECO:0000313" key="5">
    <source>
        <dbReference type="EMBL" id="GIN19986.1"/>
    </source>
</evidence>
<dbReference type="InterPro" id="IPR003593">
    <property type="entry name" value="AAA+_ATPase"/>
</dbReference>
<keyword evidence="6" id="KW-1185">Reference proteome</keyword>
<dbReference type="InterPro" id="IPR047667">
    <property type="entry name" value="ATPase_ComGA"/>
</dbReference>
<comment type="similarity">
    <text evidence="1">Belongs to the GSP E family.</text>
</comment>
<dbReference type="SMART" id="SM00382">
    <property type="entry name" value="AAA"/>
    <property type="match status" value="1"/>
</dbReference>
<feature type="domain" description="AAA+ ATPase" evidence="4">
    <location>
        <begin position="136"/>
        <end position="258"/>
    </location>
</feature>
<dbReference type="Pfam" id="PF00437">
    <property type="entry name" value="T2SSE"/>
    <property type="match status" value="1"/>
</dbReference>
<dbReference type="PANTHER" id="PTHR30258">
    <property type="entry name" value="TYPE II SECRETION SYSTEM PROTEIN GSPE-RELATED"/>
    <property type="match status" value="1"/>
</dbReference>
<keyword evidence="3" id="KW-0067">ATP-binding</keyword>
<gene>
    <name evidence="5" type="primary">comGA</name>
    <name evidence="5" type="ORF">J1TS3_11200</name>
</gene>
<dbReference type="InterPro" id="IPR001482">
    <property type="entry name" value="T2SS/T4SS_dom"/>
</dbReference>
<dbReference type="EMBL" id="BOQT01000003">
    <property type="protein sequence ID" value="GIN19986.1"/>
    <property type="molecule type" value="Genomic_DNA"/>
</dbReference>
<reference evidence="5 6" key="1">
    <citation type="submission" date="2021-03" db="EMBL/GenBank/DDBJ databases">
        <title>Antimicrobial resistance genes in bacteria isolated from Japanese honey, and their potential for conferring macrolide and lincosamide resistance in the American foulbrood pathogen Paenibacillus larvae.</title>
        <authorList>
            <person name="Okamoto M."/>
            <person name="Kumagai M."/>
            <person name="Kanamori H."/>
            <person name="Takamatsu D."/>
        </authorList>
    </citation>
    <scope>NUCLEOTIDE SEQUENCE [LARGE SCALE GENOMIC DNA]</scope>
    <source>
        <strain evidence="5 6">J1TS3</strain>
    </source>
</reference>
<keyword evidence="2" id="KW-0547">Nucleotide-binding</keyword>
<dbReference type="Gene3D" id="3.40.50.300">
    <property type="entry name" value="P-loop containing nucleotide triphosphate hydrolases"/>
    <property type="match status" value="1"/>
</dbReference>
<dbReference type="CDD" id="cd01129">
    <property type="entry name" value="PulE-GspE-like"/>
    <property type="match status" value="1"/>
</dbReference>